<dbReference type="InterPro" id="IPR013255">
    <property type="entry name" value="Spc25_C"/>
</dbReference>
<keyword evidence="14 15" id="KW-0137">Centromere</keyword>
<evidence type="ECO:0000256" key="7">
    <source>
        <dbReference type="ARBA" id="ARBA00022692"/>
    </source>
</evidence>
<evidence type="ECO:0000256" key="6">
    <source>
        <dbReference type="ARBA" id="ARBA00022618"/>
    </source>
</evidence>
<dbReference type="STRING" id="4529.A0A0E0PGJ8"/>
<dbReference type="GO" id="GO:0005634">
    <property type="term" value="C:nucleus"/>
    <property type="evidence" value="ECO:0007669"/>
    <property type="project" value="UniProtKB-SubCell"/>
</dbReference>
<evidence type="ECO:0000256" key="9">
    <source>
        <dbReference type="ARBA" id="ARBA00022824"/>
    </source>
</evidence>
<comment type="subcellular location">
    <subcellularLocation>
        <location evidence="2">Chromosome</location>
        <location evidence="2">Centromere</location>
    </subcellularLocation>
    <subcellularLocation>
        <location evidence="1">Endoplasmic reticulum membrane</location>
        <topology evidence="1">Multi-pass membrane protein</topology>
    </subcellularLocation>
    <subcellularLocation>
        <location evidence="15">Nucleus</location>
    </subcellularLocation>
    <subcellularLocation>
        <location evidence="15">Chromosome</location>
        <location evidence="15">Centromere</location>
        <location evidence="15">Kinetochore</location>
    </subcellularLocation>
</comment>
<evidence type="ECO:0000256" key="10">
    <source>
        <dbReference type="ARBA" id="ARBA00022989"/>
    </source>
</evidence>
<comment type="similarity">
    <text evidence="3 15">Belongs to the SPC25 family.</text>
</comment>
<dbReference type="Pfam" id="PF08234">
    <property type="entry name" value="Spindle_Spc25"/>
    <property type="match status" value="1"/>
</dbReference>
<accession>A0A0E0PGJ8</accession>
<comment type="similarity">
    <text evidence="4">Belongs to the EMC6 family.</text>
</comment>
<evidence type="ECO:0000256" key="13">
    <source>
        <dbReference type="ARBA" id="ARBA00023306"/>
    </source>
</evidence>
<evidence type="ECO:0000256" key="1">
    <source>
        <dbReference type="ARBA" id="ARBA00004477"/>
    </source>
</evidence>
<dbReference type="GO" id="GO:0031262">
    <property type="term" value="C:Ndc80 complex"/>
    <property type="evidence" value="ECO:0007669"/>
    <property type="project" value="InterPro"/>
</dbReference>
<dbReference type="eggNOG" id="KOG3415">
    <property type="taxonomic scope" value="Eukaryota"/>
</dbReference>
<reference evidence="20" key="1">
    <citation type="submission" date="2013-06" db="EMBL/GenBank/DDBJ databases">
        <authorList>
            <person name="Zhao Q."/>
        </authorList>
    </citation>
    <scope>NUCLEOTIDE SEQUENCE</scope>
    <source>
        <strain evidence="20">cv. W1943</strain>
    </source>
</reference>
<evidence type="ECO:0000313" key="19">
    <source>
        <dbReference type="EnsemblPlants" id="ORUFI05G00740.1"/>
    </source>
</evidence>
<dbReference type="Proteomes" id="UP000008022">
    <property type="component" value="Unassembled WGS sequence"/>
</dbReference>
<keyword evidence="6 15" id="KW-0132">Cell division</keyword>
<dbReference type="Pfam" id="PF07019">
    <property type="entry name" value="EMC6"/>
    <property type="match status" value="1"/>
</dbReference>
<keyword evidence="20" id="KW-1185">Reference proteome</keyword>
<dbReference type="eggNOG" id="KOG4657">
    <property type="taxonomic scope" value="Eukaryota"/>
</dbReference>
<comment type="function">
    <text evidence="15">Acts as a component of the essential kinetochore-associated NDC80 complex, which is required for chromosome segregation and spindle checkpoint activity.</text>
</comment>
<feature type="region of interest" description="Disordered" evidence="16">
    <location>
        <begin position="349"/>
        <end position="384"/>
    </location>
</feature>
<dbReference type="CDD" id="cd23784">
    <property type="entry name" value="RWD_Spc25"/>
    <property type="match status" value="1"/>
</dbReference>
<name>A0A0E0PGJ8_ORYRU</name>
<evidence type="ECO:0000256" key="12">
    <source>
        <dbReference type="ARBA" id="ARBA00023136"/>
    </source>
</evidence>
<feature type="compositionally biased region" description="Pro residues" evidence="16">
    <location>
        <begin position="352"/>
        <end position="364"/>
    </location>
</feature>
<feature type="domain" description="Chromosome segregation protein Spc25 C-terminal" evidence="18">
    <location>
        <begin position="166"/>
        <end position="234"/>
    </location>
</feature>
<dbReference type="GO" id="GO:0051301">
    <property type="term" value="P:cell division"/>
    <property type="evidence" value="ECO:0007669"/>
    <property type="project" value="UniProtKB-UniRule"/>
</dbReference>
<keyword evidence="11" id="KW-0175">Coiled coil</keyword>
<keyword evidence="10 17" id="KW-1133">Transmembrane helix</keyword>
<dbReference type="GO" id="GO:0007059">
    <property type="term" value="P:chromosome segregation"/>
    <property type="evidence" value="ECO:0007669"/>
    <property type="project" value="InterPro"/>
</dbReference>
<evidence type="ECO:0000256" key="14">
    <source>
        <dbReference type="ARBA" id="ARBA00023328"/>
    </source>
</evidence>
<dbReference type="OMA" id="QETARCQ"/>
<evidence type="ECO:0000259" key="18">
    <source>
        <dbReference type="Pfam" id="PF08234"/>
    </source>
</evidence>
<reference evidence="19" key="2">
    <citation type="submission" date="2015-06" db="UniProtKB">
        <authorList>
            <consortium name="EnsemblPlants"/>
        </authorList>
    </citation>
    <scope>IDENTIFICATION</scope>
</reference>
<dbReference type="PANTHER" id="PTHR14281">
    <property type="entry name" value="KINETOCHORE PROTEIN SPC25-RELATED"/>
    <property type="match status" value="1"/>
</dbReference>
<evidence type="ECO:0000256" key="17">
    <source>
        <dbReference type="SAM" id="Phobius"/>
    </source>
</evidence>
<dbReference type="HOGENOM" id="CLU_630713_0_0_1"/>
<dbReference type="AlphaFoldDB" id="A0A0E0PGJ8"/>
<evidence type="ECO:0000313" key="20">
    <source>
        <dbReference type="Proteomes" id="UP000008022"/>
    </source>
</evidence>
<keyword evidence="12 17" id="KW-0472">Membrane</keyword>
<keyword evidence="9" id="KW-0256">Endoplasmic reticulum</keyword>
<evidence type="ECO:0000256" key="16">
    <source>
        <dbReference type="SAM" id="MobiDB-lite"/>
    </source>
</evidence>
<dbReference type="FunFam" id="3.30.457.50:FF:000001">
    <property type="entry name" value="Probable kinetochore protein spc25"/>
    <property type="match status" value="1"/>
</dbReference>
<dbReference type="InterPro" id="IPR029008">
    <property type="entry name" value="EMC6-like"/>
</dbReference>
<evidence type="ECO:0000256" key="2">
    <source>
        <dbReference type="ARBA" id="ARBA00004584"/>
    </source>
</evidence>
<evidence type="ECO:0000256" key="3">
    <source>
        <dbReference type="ARBA" id="ARBA00006379"/>
    </source>
</evidence>
<evidence type="ECO:0000256" key="4">
    <source>
        <dbReference type="ARBA" id="ARBA00009436"/>
    </source>
</evidence>
<dbReference type="PANTHER" id="PTHR14281:SF1">
    <property type="entry name" value="KINETOCHORE PROTEIN SPC25"/>
    <property type="match status" value="1"/>
</dbReference>
<sequence length="489" mass="53474">MEAGGTAAGTRGGGGGAELCRQMAAQLAAYQRGMAVERERQASTSANYRAALLSSRSIAQELSGLNLQLRNLEDGLAEALSVKAGKESKYQLTKETISSTAAINEKLEGMVTDQRNKRDHHAAVISNHLEAVEALEAKFIEDETRMKKIEEAVIWYSKFLGFQVVGGEGVKFIFNKIDLQSPDKEYSVTLKLAKDRYNLLQCDPSIKDSEELMKDLNLTNDLFKFVRIVRERFQAEAATVNGGLLMSSVVCPDASSIPVSPPMLMPLDSRTENVLDKSLSQSKNKGRNLPSKRGAAALSAASPGSAVSIVRRSPHFVGRKCNIQTFQGGICKIATNQTSSIHRLVDCSLAIPSPPPPPPPPPPSEMRKTKQSRAQAQQNGGAGHSKLARYFDPEASWDKDQLLDAVHWIRQVLGLACGLLWGAVPLVGAIWIALFVTISTGLVYWYYAYLLKIDEEDFGGHGALLQEGMFASFTLFLLSWTLIYSLVHF</sequence>
<dbReference type="InterPro" id="IPR045143">
    <property type="entry name" value="Spc25"/>
</dbReference>
<dbReference type="GO" id="GO:0005789">
    <property type="term" value="C:endoplasmic reticulum membrane"/>
    <property type="evidence" value="ECO:0007669"/>
    <property type="project" value="UniProtKB-SubCell"/>
</dbReference>
<protein>
    <recommendedName>
        <fullName evidence="15">Kinetochore protein SPC25</fullName>
    </recommendedName>
</protein>
<feature type="region of interest" description="Disordered" evidence="16">
    <location>
        <begin position="278"/>
        <end position="297"/>
    </location>
</feature>
<keyword evidence="8 15" id="KW-0498">Mitosis</keyword>
<evidence type="ECO:0000256" key="8">
    <source>
        <dbReference type="ARBA" id="ARBA00022776"/>
    </source>
</evidence>
<organism evidence="19 20">
    <name type="scientific">Oryza rufipogon</name>
    <name type="common">Brownbeard rice</name>
    <name type="synonym">Asian wild rice</name>
    <dbReference type="NCBI Taxonomy" id="4529"/>
    <lineage>
        <taxon>Eukaryota</taxon>
        <taxon>Viridiplantae</taxon>
        <taxon>Streptophyta</taxon>
        <taxon>Embryophyta</taxon>
        <taxon>Tracheophyta</taxon>
        <taxon>Spermatophyta</taxon>
        <taxon>Magnoliopsida</taxon>
        <taxon>Liliopsida</taxon>
        <taxon>Poales</taxon>
        <taxon>Poaceae</taxon>
        <taxon>BOP clade</taxon>
        <taxon>Oryzoideae</taxon>
        <taxon>Oryzeae</taxon>
        <taxon>Oryzinae</taxon>
        <taxon>Oryza</taxon>
    </lineage>
</organism>
<keyword evidence="7 17" id="KW-0812">Transmembrane</keyword>
<comment type="subunit">
    <text evidence="15">Component of the NDC80 complex.</text>
</comment>
<dbReference type="EnsemblPlants" id="ORUFI05G00740.1">
    <property type="protein sequence ID" value="ORUFI05G00740.1"/>
    <property type="gene ID" value="ORUFI05G00740"/>
</dbReference>
<evidence type="ECO:0000256" key="11">
    <source>
        <dbReference type="ARBA" id="ARBA00023054"/>
    </source>
</evidence>
<feature type="transmembrane region" description="Helical" evidence="17">
    <location>
        <begin position="419"/>
        <end position="447"/>
    </location>
</feature>
<dbReference type="Gramene" id="ORUFI05G00740.1">
    <property type="protein sequence ID" value="ORUFI05G00740.1"/>
    <property type="gene ID" value="ORUFI05G00740"/>
</dbReference>
<dbReference type="Gene3D" id="3.30.457.50">
    <property type="entry name" value="Chromosome segregation protein Spc25"/>
    <property type="match status" value="1"/>
</dbReference>
<keyword evidence="13 15" id="KW-0131">Cell cycle</keyword>
<keyword evidence="15" id="KW-0539">Nucleus</keyword>
<keyword evidence="5 15" id="KW-0158">Chromosome</keyword>
<proteinExistence type="inferred from homology"/>
<evidence type="ECO:0000256" key="15">
    <source>
        <dbReference type="RuleBase" id="RU367150"/>
    </source>
</evidence>
<evidence type="ECO:0000256" key="5">
    <source>
        <dbReference type="ARBA" id="ARBA00022454"/>
    </source>
</evidence>
<keyword evidence="15" id="KW-0995">Kinetochore</keyword>
<feature type="transmembrane region" description="Helical" evidence="17">
    <location>
        <begin position="468"/>
        <end position="487"/>
    </location>
</feature>